<gene>
    <name evidence="2" type="ORF">ARMGADRAFT_436822</name>
</gene>
<keyword evidence="1" id="KW-0812">Transmembrane</keyword>
<evidence type="ECO:0000313" key="3">
    <source>
        <dbReference type="Proteomes" id="UP000217790"/>
    </source>
</evidence>
<feature type="transmembrane region" description="Helical" evidence="1">
    <location>
        <begin position="45"/>
        <end position="66"/>
    </location>
</feature>
<reference evidence="3" key="1">
    <citation type="journal article" date="2017" name="Nat. Ecol. Evol.">
        <title>Genome expansion and lineage-specific genetic innovations in the forest pathogenic fungi Armillaria.</title>
        <authorList>
            <person name="Sipos G."/>
            <person name="Prasanna A.N."/>
            <person name="Walter M.C."/>
            <person name="O'Connor E."/>
            <person name="Balint B."/>
            <person name="Krizsan K."/>
            <person name="Kiss B."/>
            <person name="Hess J."/>
            <person name="Varga T."/>
            <person name="Slot J."/>
            <person name="Riley R."/>
            <person name="Boka B."/>
            <person name="Rigling D."/>
            <person name="Barry K."/>
            <person name="Lee J."/>
            <person name="Mihaltcheva S."/>
            <person name="LaButti K."/>
            <person name="Lipzen A."/>
            <person name="Waldron R."/>
            <person name="Moloney N.M."/>
            <person name="Sperisen C."/>
            <person name="Kredics L."/>
            <person name="Vagvoelgyi C."/>
            <person name="Patrignani A."/>
            <person name="Fitzpatrick D."/>
            <person name="Nagy I."/>
            <person name="Doyle S."/>
            <person name="Anderson J.B."/>
            <person name="Grigoriev I.V."/>
            <person name="Gueldener U."/>
            <person name="Muensterkoetter M."/>
            <person name="Nagy L.G."/>
        </authorList>
    </citation>
    <scope>NUCLEOTIDE SEQUENCE [LARGE SCALE GENOMIC DNA]</scope>
    <source>
        <strain evidence="3">Ar21-2</strain>
    </source>
</reference>
<feature type="transmembrane region" description="Helical" evidence="1">
    <location>
        <begin position="20"/>
        <end position="39"/>
    </location>
</feature>
<name>A0A2H3DI52_ARMGA</name>
<evidence type="ECO:0000313" key="2">
    <source>
        <dbReference type="EMBL" id="PBK87933.1"/>
    </source>
</evidence>
<dbReference type="EMBL" id="KZ293675">
    <property type="protein sequence ID" value="PBK87933.1"/>
    <property type="molecule type" value="Genomic_DNA"/>
</dbReference>
<dbReference type="OrthoDB" id="10377433at2759"/>
<keyword evidence="1" id="KW-0472">Membrane</keyword>
<evidence type="ECO:0000256" key="1">
    <source>
        <dbReference type="SAM" id="Phobius"/>
    </source>
</evidence>
<protein>
    <submittedName>
        <fullName evidence="2">Uncharacterized protein</fullName>
    </submittedName>
</protein>
<dbReference type="InParanoid" id="A0A2H3DI52"/>
<dbReference type="Proteomes" id="UP000217790">
    <property type="component" value="Unassembled WGS sequence"/>
</dbReference>
<organism evidence="2 3">
    <name type="scientific">Armillaria gallica</name>
    <name type="common">Bulbous honey fungus</name>
    <name type="synonym">Armillaria bulbosa</name>
    <dbReference type="NCBI Taxonomy" id="47427"/>
    <lineage>
        <taxon>Eukaryota</taxon>
        <taxon>Fungi</taxon>
        <taxon>Dikarya</taxon>
        <taxon>Basidiomycota</taxon>
        <taxon>Agaricomycotina</taxon>
        <taxon>Agaricomycetes</taxon>
        <taxon>Agaricomycetidae</taxon>
        <taxon>Agaricales</taxon>
        <taxon>Marasmiineae</taxon>
        <taxon>Physalacriaceae</taxon>
        <taxon>Armillaria</taxon>
    </lineage>
</organism>
<sequence length="89" mass="10365">MIRQKRRWLIQKTSCATDIAILTAQLSIISSVYNVYAAFLLEFDALSWNFPTLHLFLFISPGTYMARFPHPCFRFFTHDCQSNICSPQN</sequence>
<dbReference type="AlphaFoldDB" id="A0A2H3DI52"/>
<keyword evidence="3" id="KW-1185">Reference proteome</keyword>
<proteinExistence type="predicted"/>
<keyword evidence="1" id="KW-1133">Transmembrane helix</keyword>
<accession>A0A2H3DI52</accession>